<dbReference type="Pfam" id="PF04082">
    <property type="entry name" value="Fungal_trans"/>
    <property type="match status" value="1"/>
</dbReference>
<keyword evidence="5" id="KW-0539">Nucleus</keyword>
<evidence type="ECO:0000313" key="8">
    <source>
        <dbReference type="Proteomes" id="UP000053732"/>
    </source>
</evidence>
<evidence type="ECO:0000259" key="6">
    <source>
        <dbReference type="PROSITE" id="PS50048"/>
    </source>
</evidence>
<dbReference type="STRING" id="1429867.A0A0G4PHW1"/>
<accession>A0A0G4PHW1</accession>
<dbReference type="InterPro" id="IPR001138">
    <property type="entry name" value="Zn2Cys6_DnaBD"/>
</dbReference>
<sequence>MPNPRASKRQRIYRACDQCRRRKSKCDGEQPACSICRTANRTCSYQNGGGRRGLPPGYVRSLETVLGLVLQHVPNSERTVHDLLTKSQNSDHFLDRDPATVWRQSRLAKDLSKLIEHDSHEISTITGPDESEWDTLEMINTPNVTTAGTGPATVGLNEPSLHQGIPNIGTTQIDCFNLPFPVDTLSMLENYFTYTHCWFPILERHDLFRTMHTSIEPEASLSDGSSLVLWAVVAYESSTKDGGDQSHQPSPLKIQQSIYARVMTQKSTNLEIGHIQAVIILALLQLKLGDIKNSWRLAGQASRMLATLPIASKNKRYNNTFHGCIFLDNILSAALHKAPCMSLEEQQEGGPVNEDSIEEWDVWSVSLQASEGGYRNTPKGPLRALSIFNKISQMMKHLARILYMSTNMPPPDQCEFLANLQAQQKVLVEKYPYSTGSEYVTPPSLTLHLTCSFVMLDFLKRSPTLDIAGKELVVNLVQSSVSLMDRYLETAGPLQMSPLLSCFALRCQQCTDIVYSDANSEERRALEARLCPYVQNLEDGMENPQRSVDMRPARVENPRMDPACNGFVQPSDLEVFETRPENSIIATATPIPDSCVISTFQSPAGVTLSENEGFDALFEEMVTSIPINRQRPLFAQNLGFYAGNLDKDFLEQLQHPPDG</sequence>
<evidence type="ECO:0000256" key="4">
    <source>
        <dbReference type="ARBA" id="ARBA00023163"/>
    </source>
</evidence>
<keyword evidence="4" id="KW-0804">Transcription</keyword>
<dbReference type="PROSITE" id="PS00463">
    <property type="entry name" value="ZN2_CY6_FUNGAL_1"/>
    <property type="match status" value="1"/>
</dbReference>
<keyword evidence="8" id="KW-1185">Reference proteome</keyword>
<dbReference type="GO" id="GO:0008270">
    <property type="term" value="F:zinc ion binding"/>
    <property type="evidence" value="ECO:0007669"/>
    <property type="project" value="InterPro"/>
</dbReference>
<dbReference type="AlphaFoldDB" id="A0A0G4PHW1"/>
<evidence type="ECO:0000313" key="7">
    <source>
        <dbReference type="EMBL" id="CRL25990.1"/>
    </source>
</evidence>
<proteinExistence type="predicted"/>
<dbReference type="InterPro" id="IPR007219">
    <property type="entry name" value="XnlR_reg_dom"/>
</dbReference>
<dbReference type="PROSITE" id="PS50048">
    <property type="entry name" value="ZN2_CY6_FUNGAL_2"/>
    <property type="match status" value="1"/>
</dbReference>
<keyword evidence="1" id="KW-0479">Metal-binding</keyword>
<evidence type="ECO:0000256" key="3">
    <source>
        <dbReference type="ARBA" id="ARBA00023125"/>
    </source>
</evidence>
<dbReference type="GO" id="GO:0006351">
    <property type="term" value="P:DNA-templated transcription"/>
    <property type="evidence" value="ECO:0007669"/>
    <property type="project" value="InterPro"/>
</dbReference>
<dbReference type="GO" id="GO:0045944">
    <property type="term" value="P:positive regulation of transcription by RNA polymerase II"/>
    <property type="evidence" value="ECO:0007669"/>
    <property type="project" value="TreeGrafter"/>
</dbReference>
<evidence type="ECO:0000256" key="5">
    <source>
        <dbReference type="ARBA" id="ARBA00023242"/>
    </source>
</evidence>
<dbReference type="Proteomes" id="UP000053732">
    <property type="component" value="Unassembled WGS sequence"/>
</dbReference>
<organism evidence="7 8">
    <name type="scientific">Penicillium camemberti (strain FM 013)</name>
    <dbReference type="NCBI Taxonomy" id="1429867"/>
    <lineage>
        <taxon>Eukaryota</taxon>
        <taxon>Fungi</taxon>
        <taxon>Dikarya</taxon>
        <taxon>Ascomycota</taxon>
        <taxon>Pezizomycotina</taxon>
        <taxon>Eurotiomycetes</taxon>
        <taxon>Eurotiomycetidae</taxon>
        <taxon>Eurotiales</taxon>
        <taxon>Aspergillaceae</taxon>
        <taxon>Penicillium</taxon>
    </lineage>
</organism>
<dbReference type="SMART" id="SM00066">
    <property type="entry name" value="GAL4"/>
    <property type="match status" value="1"/>
</dbReference>
<keyword evidence="2" id="KW-0805">Transcription regulation</keyword>
<name>A0A0G4PHW1_PENC3</name>
<feature type="domain" description="Zn(2)-C6 fungal-type" evidence="6">
    <location>
        <begin position="15"/>
        <end position="45"/>
    </location>
</feature>
<dbReference type="PANTHER" id="PTHR47655">
    <property type="entry name" value="QUINIC ACID UTILIZATION ACTIVATOR"/>
    <property type="match status" value="1"/>
</dbReference>
<dbReference type="CDD" id="cd12148">
    <property type="entry name" value="fungal_TF_MHR"/>
    <property type="match status" value="1"/>
</dbReference>
<dbReference type="CDD" id="cd00067">
    <property type="entry name" value="GAL4"/>
    <property type="match status" value="1"/>
</dbReference>
<dbReference type="GO" id="GO:0003677">
    <property type="term" value="F:DNA binding"/>
    <property type="evidence" value="ECO:0007669"/>
    <property type="project" value="UniProtKB-KW"/>
</dbReference>
<dbReference type="GO" id="GO:0000981">
    <property type="term" value="F:DNA-binding transcription factor activity, RNA polymerase II-specific"/>
    <property type="evidence" value="ECO:0007669"/>
    <property type="project" value="InterPro"/>
</dbReference>
<dbReference type="Pfam" id="PF00172">
    <property type="entry name" value="Zn_clus"/>
    <property type="match status" value="1"/>
</dbReference>
<protein>
    <submittedName>
        <fullName evidence="7">Fungal transcriptional regulatory protein, N-terminal</fullName>
    </submittedName>
</protein>
<reference evidence="7 8" key="1">
    <citation type="journal article" date="2014" name="Nat. Commun.">
        <title>Multiple recent horizontal transfers of a large genomic region in cheese making fungi.</title>
        <authorList>
            <person name="Cheeseman K."/>
            <person name="Ropars J."/>
            <person name="Renault P."/>
            <person name="Dupont J."/>
            <person name="Gouzy J."/>
            <person name="Branca A."/>
            <person name="Abraham A.L."/>
            <person name="Ceppi M."/>
            <person name="Conseiller E."/>
            <person name="Debuchy R."/>
            <person name="Malagnac F."/>
            <person name="Goarin A."/>
            <person name="Silar P."/>
            <person name="Lacoste S."/>
            <person name="Sallet E."/>
            <person name="Bensimon A."/>
            <person name="Giraud T."/>
            <person name="Brygoo Y."/>
        </authorList>
    </citation>
    <scope>NUCLEOTIDE SEQUENCE [LARGE SCALE GENOMIC DNA]</scope>
    <source>
        <strain evidence="8">FM 013</strain>
    </source>
</reference>
<keyword evidence="3" id="KW-0238">DNA-binding</keyword>
<dbReference type="InterPro" id="IPR052783">
    <property type="entry name" value="Metabolic/Drug-Res_Regulator"/>
</dbReference>
<gene>
    <name evidence="7" type="ORF">PCAMFM013_S016g000271</name>
</gene>
<dbReference type="InterPro" id="IPR036864">
    <property type="entry name" value="Zn2-C6_fun-type_DNA-bd_sf"/>
</dbReference>
<evidence type="ECO:0000256" key="2">
    <source>
        <dbReference type="ARBA" id="ARBA00023015"/>
    </source>
</evidence>
<dbReference type="SUPFAM" id="SSF57701">
    <property type="entry name" value="Zn2/Cys6 DNA-binding domain"/>
    <property type="match status" value="1"/>
</dbReference>
<evidence type="ECO:0000256" key="1">
    <source>
        <dbReference type="ARBA" id="ARBA00022723"/>
    </source>
</evidence>
<dbReference type="EMBL" id="HG793149">
    <property type="protein sequence ID" value="CRL25990.1"/>
    <property type="molecule type" value="Genomic_DNA"/>
</dbReference>
<dbReference type="Gene3D" id="4.10.240.10">
    <property type="entry name" value="Zn(2)-C6 fungal-type DNA-binding domain"/>
    <property type="match status" value="1"/>
</dbReference>
<dbReference type="PANTHER" id="PTHR47655:SF2">
    <property type="entry name" value="QUINIC ACID UTILIZATION ACTIVATOR"/>
    <property type="match status" value="1"/>
</dbReference>